<dbReference type="Proteomes" id="UP000678228">
    <property type="component" value="Unassembled WGS sequence"/>
</dbReference>
<accession>A0A940WZE9</accession>
<comment type="caution">
    <text evidence="1">The sequence shown here is derived from an EMBL/GenBank/DDBJ whole genome shotgun (WGS) entry which is preliminary data.</text>
</comment>
<proteinExistence type="predicted"/>
<name>A0A940WZE9_9BACI</name>
<dbReference type="AlphaFoldDB" id="A0A940WZE9"/>
<dbReference type="RefSeq" id="WP_210597301.1">
    <property type="nucleotide sequence ID" value="NZ_JAGKSQ010000004.1"/>
</dbReference>
<evidence type="ECO:0000313" key="1">
    <source>
        <dbReference type="EMBL" id="MBP3951600.1"/>
    </source>
</evidence>
<organism evidence="1 2">
    <name type="scientific">Halalkalibacter suaedae</name>
    <dbReference type="NCBI Taxonomy" id="2822140"/>
    <lineage>
        <taxon>Bacteria</taxon>
        <taxon>Bacillati</taxon>
        <taxon>Bacillota</taxon>
        <taxon>Bacilli</taxon>
        <taxon>Bacillales</taxon>
        <taxon>Bacillaceae</taxon>
        <taxon>Halalkalibacter</taxon>
    </lineage>
</organism>
<sequence length="84" mass="9617">MEQKQKQKHSLTIVDFTITEHQTIFVQFSCYDAVLNKVVKGEVKFIGGVPYGDILHPDRSILSMECREVVKEQLVTKYQSGEIS</sequence>
<gene>
    <name evidence="1" type="ORF">J7W16_10670</name>
</gene>
<keyword evidence="2" id="KW-1185">Reference proteome</keyword>
<reference evidence="1" key="1">
    <citation type="submission" date="2021-03" db="EMBL/GenBank/DDBJ databases">
        <title>Bacillus suaedae sp. nov., isolated from Suaeda aralocaspica.</title>
        <authorList>
            <person name="Lei R.F.R."/>
        </authorList>
    </citation>
    <scope>NUCLEOTIDE SEQUENCE</scope>
    <source>
        <strain evidence="1">YZJH907-2</strain>
    </source>
</reference>
<dbReference type="EMBL" id="JAGKSQ010000004">
    <property type="protein sequence ID" value="MBP3951600.1"/>
    <property type="molecule type" value="Genomic_DNA"/>
</dbReference>
<protein>
    <submittedName>
        <fullName evidence="1">Uncharacterized protein</fullName>
    </submittedName>
</protein>
<evidence type="ECO:0000313" key="2">
    <source>
        <dbReference type="Proteomes" id="UP000678228"/>
    </source>
</evidence>